<protein>
    <submittedName>
        <fullName evidence="1">Uncharacterized protein</fullName>
    </submittedName>
</protein>
<comment type="caution">
    <text evidence="1">The sequence shown here is derived from an EMBL/GenBank/DDBJ whole genome shotgun (WGS) entry which is preliminary data.</text>
</comment>
<name>A0A6S7KNP0_PARCT</name>
<organism evidence="1 2">
    <name type="scientific">Paramuricea clavata</name>
    <name type="common">Red gorgonian</name>
    <name type="synonym">Violescent sea-whip</name>
    <dbReference type="NCBI Taxonomy" id="317549"/>
    <lineage>
        <taxon>Eukaryota</taxon>
        <taxon>Metazoa</taxon>
        <taxon>Cnidaria</taxon>
        <taxon>Anthozoa</taxon>
        <taxon>Octocorallia</taxon>
        <taxon>Malacalcyonacea</taxon>
        <taxon>Plexauridae</taxon>
        <taxon>Paramuricea</taxon>
    </lineage>
</organism>
<keyword evidence="2" id="KW-1185">Reference proteome</keyword>
<proteinExistence type="predicted"/>
<sequence>MYADDTNLTYSGSDTNTIQFHLKEDLENINEWLISNKLTLNMTKTEYMLIGSRQRLSTLSDNPSFEINGIPLDRVSTTKSLGVLLDENLTWSSPINKMTKRIASGIGAIKRLRSFVSLETLHVIYQALIQPHFDYCNVVWGNCGKTLSNKLQKLQNRATRVLTFSNFDADANSLLEKLGMLLAFIMVPLIQKELDIFREKVWNTHRIRAQKDTLLPDGVPEHIYNFPEQYNLKECGFAVTEEQLQEAATESGVLQVPHDFLTEEFRAECVRLIPDNDTINPDEWTNAYLYLKEKCILSM</sequence>
<dbReference type="EMBL" id="CACRXK020015610">
    <property type="protein sequence ID" value="CAB4028622.1"/>
    <property type="molecule type" value="Genomic_DNA"/>
</dbReference>
<dbReference type="OrthoDB" id="5986564at2759"/>
<evidence type="ECO:0000313" key="1">
    <source>
        <dbReference type="EMBL" id="CAB4028622.1"/>
    </source>
</evidence>
<gene>
    <name evidence="1" type="ORF">PACLA_8A067633</name>
</gene>
<accession>A0A6S7KNP0</accession>
<dbReference type="Proteomes" id="UP001152795">
    <property type="component" value="Unassembled WGS sequence"/>
</dbReference>
<evidence type="ECO:0000313" key="2">
    <source>
        <dbReference type="Proteomes" id="UP001152795"/>
    </source>
</evidence>
<dbReference type="AlphaFoldDB" id="A0A6S7KNP0"/>
<reference evidence="1" key="1">
    <citation type="submission" date="2020-04" db="EMBL/GenBank/DDBJ databases">
        <authorList>
            <person name="Alioto T."/>
            <person name="Alioto T."/>
            <person name="Gomez Garrido J."/>
        </authorList>
    </citation>
    <scope>NUCLEOTIDE SEQUENCE</scope>
    <source>
        <strain evidence="1">A484AB</strain>
    </source>
</reference>
<dbReference type="PANTHER" id="PTHR33332">
    <property type="entry name" value="REVERSE TRANSCRIPTASE DOMAIN-CONTAINING PROTEIN"/>
    <property type="match status" value="1"/>
</dbReference>